<dbReference type="Gene3D" id="2.130.10.130">
    <property type="entry name" value="Integrin alpha, N-terminal"/>
    <property type="match status" value="4"/>
</dbReference>
<proteinExistence type="predicted"/>
<evidence type="ECO:0000313" key="4">
    <source>
        <dbReference type="Proteomes" id="UP001200642"/>
    </source>
</evidence>
<dbReference type="AlphaFoldDB" id="A0AAE3EZR3"/>
<keyword evidence="1" id="KW-0732">Signal</keyword>
<dbReference type="PANTHER" id="PTHR16026:SF0">
    <property type="entry name" value="CARTILAGE ACIDIC PROTEIN 1"/>
    <property type="match status" value="1"/>
</dbReference>
<comment type="caution">
    <text evidence="3">The sequence shown here is derived from an EMBL/GenBank/DDBJ whole genome shotgun (WGS) entry which is preliminary data.</text>
</comment>
<evidence type="ECO:0000259" key="2">
    <source>
        <dbReference type="Pfam" id="PF07593"/>
    </source>
</evidence>
<dbReference type="EMBL" id="JAIRBC010000043">
    <property type="protein sequence ID" value="MCG2462746.1"/>
    <property type="molecule type" value="Genomic_DNA"/>
</dbReference>
<sequence length="1118" mass="124506">MKNIRLSIYVLILTSILGMVSSCEESSKQSDNREIKQPDNTRFSLLDKETTGIDFVNKIENKKDFNIFTYRNFYNGGGVAIGDINNDGLPDIYLTSNFGKNKLYLNKGNLKFEDISTSSHAEGNRAWSTGVVMVDLNADGFLDIYVCNAGNIKGDNQKNELFINNGDLTFTEKAEDYNLADSGFTTHAAFFDYDNDGDLDAYILNNSFIPVNSLNFSNKRELRAKDWDVPEVLKGGGDKLLRNDNGKFVDVSENAGIYGSLIGFGLGVTVGDVNGDFFPDIYVSNDFYERDYLYINQKNGTFKEEVEDWTAHTSLASMGADMQDINNDGKPDIYVTDMLPENDARLKNTTQFESYDVYQRKLNLDFHHQFMQNSLQLNTGNNGFSEIANYGGVSKTDWSWGALLFDMDNDGYKDIYVCNGIYHDLTNQDFIDFFANDIIQKMMISGKMEEKDSIINKMPSNPIPNYAFRNNQDLTFTDRTDDWGFNIPSFSNGAAYGDLDNDGDLDLIVNNVNQQAFIFRNNTQETDPKNYLKINFKGEGNNTFGVGAIAELYIEDQIIRQELIPTRGFQSSTEYTLTVGLGDTEEVDSIAVHWPDQTQQTLKRVKVNRTITFDQKDAKSTPKLQSKGKKPLLREVAETMERHKEDVHVDFNYEGLISKMLSREGPAMAVGDVNKDGNEDVFVGGGKGQPGKVYTQTGQGKLRELKQGIFQADASMEDTAAAFFDADGDGDLDLLVSTGGNDPDDNANYNNRLYFNDGRGEFTEKSLLPTTQQNVSTIAVADFDRDGDMDVFIGSRSVPGIYGINPKHLLLENMGDATFKDVTESKAYDIQDVGMITSAKWADVDGDKKEDLVVVGDWMAPMVFKNNGKRLHLEKTSLDSLTGWWNTVEIADVDGDGDLDLILGNQGDNMPYGASAEKPMKLFVNDFDNNGTIEQITTRNINGKDVPIPLKAELTSQISSLKKQSLRNSEYAKKSIDDLFDADVLRRSIVKSAVESKSVIALNNGNNQFTVLALPAQVQFSCVCGISCSDVDKDGNMDLLLGGNNYGFKPQFSQLDSNYGSVLLGDGKGGFNWVPYSASGFFVKGEVKHIRRLYNKNGKDIFIAVRNNDAPKIFAINE</sequence>
<protein>
    <submittedName>
        <fullName evidence="3">VCBS repeat-containing protein</fullName>
    </submittedName>
</protein>
<evidence type="ECO:0000313" key="3">
    <source>
        <dbReference type="EMBL" id="MCG2462746.1"/>
    </source>
</evidence>
<dbReference type="InterPro" id="IPR028994">
    <property type="entry name" value="Integrin_alpha_N"/>
</dbReference>
<dbReference type="Pfam" id="PF07593">
    <property type="entry name" value="UnbV_ASPIC"/>
    <property type="match status" value="1"/>
</dbReference>
<name>A0AAE3EZR3_9FLAO</name>
<dbReference type="Proteomes" id="UP001200642">
    <property type="component" value="Unassembled WGS sequence"/>
</dbReference>
<dbReference type="InterPro" id="IPR011519">
    <property type="entry name" value="UnbV_ASPIC"/>
</dbReference>
<dbReference type="Pfam" id="PF13517">
    <property type="entry name" value="FG-GAP_3"/>
    <property type="match status" value="6"/>
</dbReference>
<dbReference type="InterPro" id="IPR013517">
    <property type="entry name" value="FG-GAP"/>
</dbReference>
<dbReference type="RefSeq" id="WP_317903882.1">
    <property type="nucleotide sequence ID" value="NZ_JAIRBC010000043.1"/>
</dbReference>
<gene>
    <name evidence="3" type="ORF">K8352_18430</name>
</gene>
<dbReference type="InterPro" id="IPR027039">
    <property type="entry name" value="Crtac1"/>
</dbReference>
<dbReference type="SUPFAM" id="SSF69318">
    <property type="entry name" value="Integrin alpha N-terminal domain"/>
    <property type="match status" value="3"/>
</dbReference>
<evidence type="ECO:0000256" key="1">
    <source>
        <dbReference type="ARBA" id="ARBA00022729"/>
    </source>
</evidence>
<organism evidence="3 4">
    <name type="scientific">Cerina litoralis</name>
    <dbReference type="NCBI Taxonomy" id="2874477"/>
    <lineage>
        <taxon>Bacteria</taxon>
        <taxon>Pseudomonadati</taxon>
        <taxon>Bacteroidota</taxon>
        <taxon>Flavobacteriia</taxon>
        <taxon>Flavobacteriales</taxon>
        <taxon>Flavobacteriaceae</taxon>
        <taxon>Cerina</taxon>
    </lineage>
</organism>
<keyword evidence="4" id="KW-1185">Reference proteome</keyword>
<feature type="domain" description="ASPIC/UnbV" evidence="2">
    <location>
        <begin position="545"/>
        <end position="612"/>
    </location>
</feature>
<accession>A0AAE3EZR3</accession>
<dbReference type="PANTHER" id="PTHR16026">
    <property type="entry name" value="CARTILAGE ACIDIC PROTEIN 1"/>
    <property type="match status" value="1"/>
</dbReference>
<dbReference type="PROSITE" id="PS51257">
    <property type="entry name" value="PROKAR_LIPOPROTEIN"/>
    <property type="match status" value="1"/>
</dbReference>
<reference evidence="3" key="1">
    <citation type="submission" date="2023-02" db="EMBL/GenBank/DDBJ databases">
        <title>Genome of Flavobacteriaceae gen. nov. sp. strain F89.</title>
        <authorList>
            <person name="Wang Y."/>
        </authorList>
    </citation>
    <scope>NUCLEOTIDE SEQUENCE</scope>
    <source>
        <strain evidence="3">F89</strain>
    </source>
</reference>